<dbReference type="CDD" id="cd06170">
    <property type="entry name" value="LuxR_C_like"/>
    <property type="match status" value="1"/>
</dbReference>
<dbReference type="STRING" id="1823756.A4H34_06985"/>
<dbReference type="SMART" id="SM00421">
    <property type="entry name" value="HTH_LUXR"/>
    <property type="match status" value="1"/>
</dbReference>
<evidence type="ECO:0000259" key="5">
    <source>
        <dbReference type="PROSITE" id="PS50043"/>
    </source>
</evidence>
<keyword evidence="4" id="KW-1133">Transmembrane helix</keyword>
<dbReference type="Pfam" id="PF00196">
    <property type="entry name" value="GerE"/>
    <property type="match status" value="1"/>
</dbReference>
<keyword evidence="4" id="KW-0472">Membrane</keyword>
<dbReference type="PANTHER" id="PTHR44688">
    <property type="entry name" value="DNA-BINDING TRANSCRIPTIONAL ACTIVATOR DEVR_DOSR"/>
    <property type="match status" value="1"/>
</dbReference>
<feature type="transmembrane region" description="Helical" evidence="4">
    <location>
        <begin position="94"/>
        <end position="115"/>
    </location>
</feature>
<dbReference type="Proteomes" id="UP000078368">
    <property type="component" value="Unassembled WGS sequence"/>
</dbReference>
<evidence type="ECO:0000256" key="3">
    <source>
        <dbReference type="ARBA" id="ARBA00023163"/>
    </source>
</evidence>
<dbReference type="InterPro" id="IPR000792">
    <property type="entry name" value="Tscrpt_reg_LuxR_C"/>
</dbReference>
<organism evidence="6 7">
    <name type="scientific">Peptidiphaga gingivicola</name>
    <dbReference type="NCBI Taxonomy" id="2741497"/>
    <lineage>
        <taxon>Bacteria</taxon>
        <taxon>Bacillati</taxon>
        <taxon>Actinomycetota</taxon>
        <taxon>Actinomycetes</taxon>
        <taxon>Actinomycetales</taxon>
        <taxon>Actinomycetaceae</taxon>
        <taxon>Peptidiphaga</taxon>
    </lineage>
</organism>
<feature type="domain" description="HTH luxR-type" evidence="5">
    <location>
        <begin position="246"/>
        <end position="311"/>
    </location>
</feature>
<dbReference type="PROSITE" id="PS00622">
    <property type="entry name" value="HTH_LUXR_1"/>
    <property type="match status" value="1"/>
</dbReference>
<keyword evidence="4" id="KW-0812">Transmembrane</keyword>
<keyword evidence="7" id="KW-1185">Reference proteome</keyword>
<accession>A0A179B5B1</accession>
<evidence type="ECO:0000313" key="7">
    <source>
        <dbReference type="Proteomes" id="UP000078368"/>
    </source>
</evidence>
<evidence type="ECO:0000256" key="2">
    <source>
        <dbReference type="ARBA" id="ARBA00023125"/>
    </source>
</evidence>
<evidence type="ECO:0000256" key="4">
    <source>
        <dbReference type="SAM" id="Phobius"/>
    </source>
</evidence>
<sequence length="311" mass="35135">MTVLLASILASAVCLSVYLVNRQKPYLFTTFAFLVYFFDVALVLRTDVVGRKSGKLAVYEINGPVESALLGSCLVLFFWCACREYLGLDRRKRALWAIPLSFLGVSYASFNFLGVGKWREFAFFSVRSLFILALLIAILIHFLRTDDLGERRRLLRHRGFYLAVLGATVATTAWNVVFILGLDYSNSRPGDLSFLPERNFAENALLLCIASFVCVSAYKTLRMRYVDPPAGVTNQREAFVFQSIASYSNVNGLSRREEEVLRLVLDGKDNRAIADELFISVSTVKVHVHNILHKTSMGNRKQLTQAFWSKI</sequence>
<dbReference type="PRINTS" id="PR00038">
    <property type="entry name" value="HTHLUXR"/>
</dbReference>
<dbReference type="InterPro" id="IPR016032">
    <property type="entry name" value="Sig_transdc_resp-reg_C-effctor"/>
</dbReference>
<dbReference type="AlphaFoldDB" id="A0A179B5B1"/>
<dbReference type="EMBL" id="LVZK01000001">
    <property type="protein sequence ID" value="OAP86847.1"/>
    <property type="molecule type" value="Genomic_DNA"/>
</dbReference>
<dbReference type="SUPFAM" id="SSF46894">
    <property type="entry name" value="C-terminal effector domain of the bipartite response regulators"/>
    <property type="match status" value="1"/>
</dbReference>
<evidence type="ECO:0000313" key="6">
    <source>
        <dbReference type="EMBL" id="OAP86847.1"/>
    </source>
</evidence>
<protein>
    <recommendedName>
        <fullName evidence="5">HTH luxR-type domain-containing protein</fullName>
    </recommendedName>
</protein>
<keyword evidence="3" id="KW-0804">Transcription</keyword>
<evidence type="ECO:0000256" key="1">
    <source>
        <dbReference type="ARBA" id="ARBA00023015"/>
    </source>
</evidence>
<dbReference type="PANTHER" id="PTHR44688:SF16">
    <property type="entry name" value="DNA-BINDING TRANSCRIPTIONAL ACTIVATOR DEVR_DOSR"/>
    <property type="match status" value="1"/>
</dbReference>
<gene>
    <name evidence="6" type="ORF">A4H34_06985</name>
</gene>
<feature type="transmembrane region" description="Helical" evidence="4">
    <location>
        <begin position="121"/>
        <end position="140"/>
    </location>
</feature>
<dbReference type="PROSITE" id="PS50043">
    <property type="entry name" value="HTH_LUXR_2"/>
    <property type="match status" value="1"/>
</dbReference>
<dbReference type="GO" id="GO:0003677">
    <property type="term" value="F:DNA binding"/>
    <property type="evidence" value="ECO:0007669"/>
    <property type="project" value="UniProtKB-KW"/>
</dbReference>
<keyword evidence="2" id="KW-0238">DNA-binding</keyword>
<feature type="transmembrane region" description="Helical" evidence="4">
    <location>
        <begin position="200"/>
        <end position="218"/>
    </location>
</feature>
<dbReference type="GO" id="GO:0006355">
    <property type="term" value="P:regulation of DNA-templated transcription"/>
    <property type="evidence" value="ECO:0007669"/>
    <property type="project" value="InterPro"/>
</dbReference>
<reference evidence="6 7" key="1">
    <citation type="submission" date="2016-04" db="EMBL/GenBank/DDBJ databases">
        <title>Peptidophaga gingivicola gen. nov., sp. nov., isolated from human subgingival plaque.</title>
        <authorList>
            <person name="Beall C.J."/>
            <person name="Mokrzan E.M."/>
            <person name="Griffen A.L."/>
            <person name="Leys E.J."/>
        </authorList>
    </citation>
    <scope>NUCLEOTIDE SEQUENCE [LARGE SCALE GENOMIC DNA]</scope>
    <source>
        <strain evidence="6 7">BA112</strain>
    </source>
</reference>
<comment type="caution">
    <text evidence="6">The sequence shown here is derived from an EMBL/GenBank/DDBJ whole genome shotgun (WGS) entry which is preliminary data.</text>
</comment>
<keyword evidence="1" id="KW-0805">Transcription regulation</keyword>
<dbReference type="InterPro" id="IPR036388">
    <property type="entry name" value="WH-like_DNA-bd_sf"/>
</dbReference>
<proteinExistence type="predicted"/>
<feature type="transmembrane region" description="Helical" evidence="4">
    <location>
        <begin position="160"/>
        <end position="180"/>
    </location>
</feature>
<feature type="transmembrane region" description="Helical" evidence="4">
    <location>
        <begin position="26"/>
        <end position="44"/>
    </location>
</feature>
<name>A0A179B5B1_9ACTO</name>
<dbReference type="Gene3D" id="1.10.10.10">
    <property type="entry name" value="Winged helix-like DNA-binding domain superfamily/Winged helix DNA-binding domain"/>
    <property type="match status" value="1"/>
</dbReference>